<dbReference type="GO" id="GO:0016020">
    <property type="term" value="C:membrane"/>
    <property type="evidence" value="ECO:0007669"/>
    <property type="project" value="TreeGrafter"/>
</dbReference>
<dbReference type="InterPro" id="IPR002401">
    <property type="entry name" value="Cyt_P450_E_grp-I"/>
</dbReference>
<evidence type="ECO:0000256" key="2">
    <source>
        <dbReference type="PIRSR" id="PIRSR602401-1"/>
    </source>
</evidence>
<protein>
    <submittedName>
        <fullName evidence="3">Uncharacterized protein</fullName>
    </submittedName>
</protein>
<dbReference type="PRINTS" id="PR00463">
    <property type="entry name" value="EP450I"/>
</dbReference>
<comment type="cofactor">
    <cofactor evidence="2">
        <name>heme</name>
        <dbReference type="ChEBI" id="CHEBI:30413"/>
    </cofactor>
</comment>
<sequence>MYIDFSYLENFCKETLRFSRLAPFAARVSSHDSLLGGHVIPKNTPIITSIGTLLSDKNLWKDPETFNPDRFNERPPPYAFEPFGFAGKRKCPGYRLSEIEANIFLVLTIKQFKVALVPGQVVKNLYGLVTKPADEIWLTVEERK</sequence>
<dbReference type="Proteomes" id="UP000593567">
    <property type="component" value="Unassembled WGS sequence"/>
</dbReference>
<comment type="caution">
    <text evidence="3">The sequence shown here is derived from an EMBL/GenBank/DDBJ whole genome shotgun (WGS) entry which is preliminary data.</text>
</comment>
<keyword evidence="2" id="KW-0408">Iron</keyword>
<accession>A0A7J7KRS8</accession>
<dbReference type="SUPFAM" id="SSF48264">
    <property type="entry name" value="Cytochrome P450"/>
    <property type="match status" value="1"/>
</dbReference>
<comment type="similarity">
    <text evidence="1">Belongs to the cytochrome P450 family.</text>
</comment>
<dbReference type="Pfam" id="PF00067">
    <property type="entry name" value="p450"/>
    <property type="match status" value="1"/>
</dbReference>
<evidence type="ECO:0000256" key="1">
    <source>
        <dbReference type="ARBA" id="ARBA00010617"/>
    </source>
</evidence>
<dbReference type="GO" id="GO:0004497">
    <property type="term" value="F:monooxygenase activity"/>
    <property type="evidence" value="ECO:0007669"/>
    <property type="project" value="InterPro"/>
</dbReference>
<keyword evidence="2" id="KW-0479">Metal-binding</keyword>
<dbReference type="GO" id="GO:0016705">
    <property type="term" value="F:oxidoreductase activity, acting on paired donors, with incorporation or reduction of molecular oxygen"/>
    <property type="evidence" value="ECO:0007669"/>
    <property type="project" value="InterPro"/>
</dbReference>
<keyword evidence="2" id="KW-0349">Heme</keyword>
<organism evidence="3 4">
    <name type="scientific">Bugula neritina</name>
    <name type="common">Brown bryozoan</name>
    <name type="synonym">Sertularia neritina</name>
    <dbReference type="NCBI Taxonomy" id="10212"/>
    <lineage>
        <taxon>Eukaryota</taxon>
        <taxon>Metazoa</taxon>
        <taxon>Spiralia</taxon>
        <taxon>Lophotrochozoa</taxon>
        <taxon>Bryozoa</taxon>
        <taxon>Gymnolaemata</taxon>
        <taxon>Cheilostomatida</taxon>
        <taxon>Flustrina</taxon>
        <taxon>Buguloidea</taxon>
        <taxon>Bugulidae</taxon>
        <taxon>Bugula</taxon>
    </lineage>
</organism>
<dbReference type="OrthoDB" id="1470350at2759"/>
<feature type="binding site" description="axial binding residue" evidence="2">
    <location>
        <position position="91"/>
    </location>
    <ligand>
        <name>heme</name>
        <dbReference type="ChEBI" id="CHEBI:30413"/>
    </ligand>
    <ligandPart>
        <name>Fe</name>
        <dbReference type="ChEBI" id="CHEBI:18248"/>
    </ligandPart>
</feature>
<dbReference type="EMBL" id="VXIV02000093">
    <property type="protein sequence ID" value="KAF6040900.1"/>
    <property type="molecule type" value="Genomic_DNA"/>
</dbReference>
<dbReference type="CDD" id="cd00302">
    <property type="entry name" value="cytochrome_P450"/>
    <property type="match status" value="1"/>
</dbReference>
<dbReference type="GO" id="GO:0020037">
    <property type="term" value="F:heme binding"/>
    <property type="evidence" value="ECO:0007669"/>
    <property type="project" value="InterPro"/>
</dbReference>
<evidence type="ECO:0000313" key="4">
    <source>
        <dbReference type="Proteomes" id="UP000593567"/>
    </source>
</evidence>
<gene>
    <name evidence="3" type="ORF">EB796_000741</name>
</gene>
<dbReference type="GO" id="GO:0005506">
    <property type="term" value="F:iron ion binding"/>
    <property type="evidence" value="ECO:0007669"/>
    <property type="project" value="InterPro"/>
</dbReference>
<dbReference type="InterPro" id="IPR036396">
    <property type="entry name" value="Cyt_P450_sf"/>
</dbReference>
<dbReference type="InterPro" id="IPR001128">
    <property type="entry name" value="Cyt_P450"/>
</dbReference>
<dbReference type="InterPro" id="IPR052666">
    <property type="entry name" value="CYP450_20A1-like"/>
</dbReference>
<reference evidence="3" key="1">
    <citation type="submission" date="2020-06" db="EMBL/GenBank/DDBJ databases">
        <title>Draft genome of Bugula neritina, a colonial animal packing powerful symbionts and potential medicines.</title>
        <authorList>
            <person name="Rayko M."/>
        </authorList>
    </citation>
    <scope>NUCLEOTIDE SEQUENCE [LARGE SCALE GENOMIC DNA]</scope>
    <source>
        <strain evidence="3">Kwan_BN1</strain>
    </source>
</reference>
<dbReference type="PANTHER" id="PTHR24280">
    <property type="entry name" value="CYTOCHROME P450 20A1"/>
    <property type="match status" value="1"/>
</dbReference>
<dbReference type="Gene3D" id="1.10.630.10">
    <property type="entry name" value="Cytochrome P450"/>
    <property type="match status" value="1"/>
</dbReference>
<name>A0A7J7KRS8_BUGNE</name>
<keyword evidence="4" id="KW-1185">Reference proteome</keyword>
<proteinExistence type="inferred from homology"/>
<dbReference type="AlphaFoldDB" id="A0A7J7KRS8"/>
<evidence type="ECO:0000313" key="3">
    <source>
        <dbReference type="EMBL" id="KAF6040900.1"/>
    </source>
</evidence>
<dbReference type="PANTHER" id="PTHR24280:SF4">
    <property type="entry name" value="CYTOCHROME P450 20A1"/>
    <property type="match status" value="1"/>
</dbReference>